<dbReference type="OrthoDB" id="5826189at2759"/>
<evidence type="ECO:0000256" key="9">
    <source>
        <dbReference type="SAM" id="Phobius"/>
    </source>
</evidence>
<evidence type="ECO:0000256" key="7">
    <source>
        <dbReference type="ARBA" id="ARBA00041344"/>
    </source>
</evidence>
<comment type="similarity">
    <text evidence="2">Belongs to the Tim17/Tim22/Tim23 family.</text>
</comment>
<dbReference type="Pfam" id="PF02466">
    <property type="entry name" value="Tim17"/>
    <property type="match status" value="1"/>
</dbReference>
<dbReference type="PANTHER" id="PTHR13002:SF1">
    <property type="entry name" value="COMPLEX I ASSEMBLY FACTOR TIMMDC1, MITOCHONDRIAL"/>
    <property type="match status" value="1"/>
</dbReference>
<dbReference type="EMBL" id="KK852801">
    <property type="protein sequence ID" value="KDR16313.1"/>
    <property type="molecule type" value="Genomic_DNA"/>
</dbReference>
<dbReference type="GO" id="GO:0016020">
    <property type="term" value="C:membrane"/>
    <property type="evidence" value="ECO:0007669"/>
    <property type="project" value="UniProtKB-SubCell"/>
</dbReference>
<dbReference type="FunCoup" id="A0A067R2R0">
    <property type="interactions" value="713"/>
</dbReference>
<dbReference type="GO" id="GO:0005739">
    <property type="term" value="C:mitochondrion"/>
    <property type="evidence" value="ECO:0007669"/>
    <property type="project" value="TreeGrafter"/>
</dbReference>
<keyword evidence="3 9" id="KW-0812">Transmembrane</keyword>
<feature type="transmembrane region" description="Helical" evidence="9">
    <location>
        <begin position="180"/>
        <end position="202"/>
    </location>
</feature>
<evidence type="ECO:0000313" key="11">
    <source>
        <dbReference type="Proteomes" id="UP000027135"/>
    </source>
</evidence>
<feature type="transmembrane region" description="Helical" evidence="9">
    <location>
        <begin position="130"/>
        <end position="151"/>
    </location>
</feature>
<dbReference type="OMA" id="SYMNFME"/>
<gene>
    <name evidence="10" type="ORF">L798_10128</name>
</gene>
<proteinExistence type="inferred from homology"/>
<evidence type="ECO:0000313" key="10">
    <source>
        <dbReference type="EMBL" id="KDR16313.1"/>
    </source>
</evidence>
<accession>A0A067R2R0</accession>
<keyword evidence="11" id="KW-1185">Reference proteome</keyword>
<dbReference type="STRING" id="136037.A0A067R2R0"/>
<evidence type="ECO:0000256" key="8">
    <source>
        <dbReference type="SAM" id="MobiDB-lite"/>
    </source>
</evidence>
<feature type="region of interest" description="Disordered" evidence="8">
    <location>
        <begin position="235"/>
        <end position="269"/>
    </location>
</feature>
<keyword evidence="5 9" id="KW-0472">Membrane</keyword>
<name>A0A067R2R0_ZOONE</name>
<sequence>MLRGAGKKPWYFCGMLSLSWLTENNDKVDSDTSQSFYRRNIENETGWERLRLMYSSDEFGNLSPELNAAIQSGIMGIFIGACYGGIINSKNAYTDFIERNEATVFKNHLEAKKKLQDQVTIGFSKGAFRWGWRLGLFTSSYVLLTTSVSVYRGHSSIVEYIAAGGVTGALYKCNMGLRGMAVGGGLGSVLGGICGLVSLSVLKMTGLTMEEIRYWQYQWKEDRYKQFIRSGDDNKENPLFTNHDKKIGPSGKNLESLDAVSPSPTTQSS</sequence>
<protein>
    <recommendedName>
        <fullName evidence="6">Complex I assembly factor TIMMDC1, mitochondrial</fullName>
    </recommendedName>
    <alternativeName>
        <fullName evidence="7">Translocase of inner mitochondrial membrane domain-containing protein 1</fullName>
    </alternativeName>
</protein>
<dbReference type="AlphaFoldDB" id="A0A067R2R0"/>
<dbReference type="eggNOG" id="KOG4608">
    <property type="taxonomic scope" value="Eukaryota"/>
</dbReference>
<reference evidence="10 11" key="1">
    <citation type="journal article" date="2014" name="Nat. Commun.">
        <title>Molecular traces of alternative social organization in a termite genome.</title>
        <authorList>
            <person name="Terrapon N."/>
            <person name="Li C."/>
            <person name="Robertson H.M."/>
            <person name="Ji L."/>
            <person name="Meng X."/>
            <person name="Booth W."/>
            <person name="Chen Z."/>
            <person name="Childers C.P."/>
            <person name="Glastad K.M."/>
            <person name="Gokhale K."/>
            <person name="Gowin J."/>
            <person name="Gronenberg W."/>
            <person name="Hermansen R.A."/>
            <person name="Hu H."/>
            <person name="Hunt B.G."/>
            <person name="Huylmans A.K."/>
            <person name="Khalil S.M."/>
            <person name="Mitchell R.D."/>
            <person name="Munoz-Torres M.C."/>
            <person name="Mustard J.A."/>
            <person name="Pan H."/>
            <person name="Reese J.T."/>
            <person name="Scharf M.E."/>
            <person name="Sun F."/>
            <person name="Vogel H."/>
            <person name="Xiao J."/>
            <person name="Yang W."/>
            <person name="Yang Z."/>
            <person name="Yang Z."/>
            <person name="Zhou J."/>
            <person name="Zhu J."/>
            <person name="Brent C.S."/>
            <person name="Elsik C.G."/>
            <person name="Goodisman M.A."/>
            <person name="Liberles D.A."/>
            <person name="Roe R.M."/>
            <person name="Vargo E.L."/>
            <person name="Vilcinskas A."/>
            <person name="Wang J."/>
            <person name="Bornberg-Bauer E."/>
            <person name="Korb J."/>
            <person name="Zhang G."/>
            <person name="Liebig J."/>
        </authorList>
    </citation>
    <scope>NUCLEOTIDE SEQUENCE [LARGE SCALE GENOMIC DNA]</scope>
    <source>
        <tissue evidence="10">Whole organism</tissue>
    </source>
</reference>
<dbReference type="InterPro" id="IPR055299">
    <property type="entry name" value="TIMMDC1"/>
</dbReference>
<evidence type="ECO:0000256" key="6">
    <source>
        <dbReference type="ARBA" id="ARBA00040778"/>
    </source>
</evidence>
<organism evidence="10 11">
    <name type="scientific">Zootermopsis nevadensis</name>
    <name type="common">Dampwood termite</name>
    <dbReference type="NCBI Taxonomy" id="136037"/>
    <lineage>
        <taxon>Eukaryota</taxon>
        <taxon>Metazoa</taxon>
        <taxon>Ecdysozoa</taxon>
        <taxon>Arthropoda</taxon>
        <taxon>Hexapoda</taxon>
        <taxon>Insecta</taxon>
        <taxon>Pterygota</taxon>
        <taxon>Neoptera</taxon>
        <taxon>Polyneoptera</taxon>
        <taxon>Dictyoptera</taxon>
        <taxon>Blattodea</taxon>
        <taxon>Blattoidea</taxon>
        <taxon>Termitoidae</taxon>
        <taxon>Termopsidae</taxon>
        <taxon>Zootermopsis</taxon>
    </lineage>
</organism>
<keyword evidence="4 9" id="KW-1133">Transmembrane helix</keyword>
<evidence type="ECO:0000256" key="1">
    <source>
        <dbReference type="ARBA" id="ARBA00004141"/>
    </source>
</evidence>
<evidence type="ECO:0000256" key="2">
    <source>
        <dbReference type="ARBA" id="ARBA00008444"/>
    </source>
</evidence>
<evidence type="ECO:0000256" key="3">
    <source>
        <dbReference type="ARBA" id="ARBA00022692"/>
    </source>
</evidence>
<dbReference type="Proteomes" id="UP000027135">
    <property type="component" value="Unassembled WGS sequence"/>
</dbReference>
<dbReference type="PANTHER" id="PTHR13002">
    <property type="entry name" value="C3ORF1 PROTEIN-RELATED"/>
    <property type="match status" value="1"/>
</dbReference>
<evidence type="ECO:0000256" key="4">
    <source>
        <dbReference type="ARBA" id="ARBA00022989"/>
    </source>
</evidence>
<comment type="subcellular location">
    <subcellularLocation>
        <location evidence="1">Membrane</location>
        <topology evidence="1">Multi-pass membrane protein</topology>
    </subcellularLocation>
</comment>
<evidence type="ECO:0000256" key="5">
    <source>
        <dbReference type="ARBA" id="ARBA00023136"/>
    </source>
</evidence>
<feature type="compositionally biased region" description="Basic and acidic residues" evidence="8">
    <location>
        <begin position="235"/>
        <end position="247"/>
    </location>
</feature>
<dbReference type="InParanoid" id="A0A067R2R0"/>
<dbReference type="GO" id="GO:0032981">
    <property type="term" value="P:mitochondrial respiratory chain complex I assembly"/>
    <property type="evidence" value="ECO:0007669"/>
    <property type="project" value="InterPro"/>
</dbReference>